<protein>
    <submittedName>
        <fullName evidence="1">Uncharacterized protein</fullName>
    </submittedName>
</protein>
<accession>C5KQE8</accession>
<dbReference type="AlphaFoldDB" id="C5KQE8"/>
<dbReference type="Proteomes" id="UP000007800">
    <property type="component" value="Unassembled WGS sequence"/>
</dbReference>
<dbReference type="EMBL" id="GG675355">
    <property type="protein sequence ID" value="EER13295.1"/>
    <property type="molecule type" value="Genomic_DNA"/>
</dbReference>
<organism evidence="2">
    <name type="scientific">Perkinsus marinus (strain ATCC 50983 / TXsc)</name>
    <dbReference type="NCBI Taxonomy" id="423536"/>
    <lineage>
        <taxon>Eukaryota</taxon>
        <taxon>Sar</taxon>
        <taxon>Alveolata</taxon>
        <taxon>Perkinsozoa</taxon>
        <taxon>Perkinsea</taxon>
        <taxon>Perkinsida</taxon>
        <taxon>Perkinsidae</taxon>
        <taxon>Perkinsus</taxon>
    </lineage>
</organism>
<dbReference type="OrthoDB" id="10256309at2759"/>
<name>C5KQE8_PERM5</name>
<gene>
    <name evidence="1" type="ORF">Pmar_PMAR014118</name>
</gene>
<keyword evidence="2" id="KW-1185">Reference proteome</keyword>
<dbReference type="InParanoid" id="C5KQE8"/>
<reference evidence="1 2" key="1">
    <citation type="submission" date="2008-07" db="EMBL/GenBank/DDBJ databases">
        <authorList>
            <person name="El-Sayed N."/>
            <person name="Caler E."/>
            <person name="Inman J."/>
            <person name="Amedeo P."/>
            <person name="Hass B."/>
            <person name="Wortman J."/>
        </authorList>
    </citation>
    <scope>NUCLEOTIDE SEQUENCE [LARGE SCALE GENOMIC DNA]</scope>
    <source>
        <strain evidence="2">ATCC 50983 / TXsc</strain>
    </source>
</reference>
<proteinExistence type="predicted"/>
<dbReference type="RefSeq" id="XP_002781500.1">
    <property type="nucleotide sequence ID" value="XM_002781454.1"/>
</dbReference>
<evidence type="ECO:0000313" key="1">
    <source>
        <dbReference type="EMBL" id="EER13295.1"/>
    </source>
</evidence>
<dbReference type="GeneID" id="9041299"/>
<evidence type="ECO:0000313" key="2">
    <source>
        <dbReference type="Proteomes" id="UP000007800"/>
    </source>
</evidence>
<sequence length="128" mass="14056">MDTSIASPVLEEAPAPKLQLNAKRKCALVVGVNGSESREPNSPIGYLESDDGALVYPNNAKYRVLQMDADNCDRIDYVESDVLGATKRAGVVKYPEVVDAINKELPREVKVFNCNFNSNAQKSCSTRY</sequence>